<keyword evidence="1" id="KW-0812">Transmembrane</keyword>
<evidence type="ECO:0000313" key="3">
    <source>
        <dbReference type="Proteomes" id="UP000007798"/>
    </source>
</evidence>
<dbReference type="AlphaFoldDB" id="A0A0Q9X616"/>
<dbReference type="Proteomes" id="UP000007798">
    <property type="component" value="Unassembled WGS sequence"/>
</dbReference>
<evidence type="ECO:0000313" key="2">
    <source>
        <dbReference type="EMBL" id="KRG00209.1"/>
    </source>
</evidence>
<keyword evidence="1" id="KW-0472">Membrane</keyword>
<dbReference type="OrthoDB" id="10519358at2759"/>
<dbReference type="KEGG" id="dwi:26528968"/>
<feature type="transmembrane region" description="Helical" evidence="1">
    <location>
        <begin position="152"/>
        <end position="174"/>
    </location>
</feature>
<feature type="transmembrane region" description="Helical" evidence="1">
    <location>
        <begin position="86"/>
        <end position="108"/>
    </location>
</feature>
<protein>
    <submittedName>
        <fullName evidence="2">Uncharacterized protein</fullName>
    </submittedName>
</protein>
<feature type="transmembrane region" description="Helical" evidence="1">
    <location>
        <begin position="120"/>
        <end position="140"/>
    </location>
</feature>
<proteinExistence type="predicted"/>
<evidence type="ECO:0000256" key="1">
    <source>
        <dbReference type="SAM" id="Phobius"/>
    </source>
</evidence>
<reference evidence="2 3" key="1">
    <citation type="journal article" date="2007" name="Nature">
        <title>Evolution of genes and genomes on the Drosophila phylogeny.</title>
        <authorList>
            <consortium name="Drosophila 12 Genomes Consortium"/>
            <person name="Clark A.G."/>
            <person name="Eisen M.B."/>
            <person name="Smith D.R."/>
            <person name="Bergman C.M."/>
            <person name="Oliver B."/>
            <person name="Markow T.A."/>
            <person name="Kaufman T.C."/>
            <person name="Kellis M."/>
            <person name="Gelbart W."/>
            <person name="Iyer V.N."/>
            <person name="Pollard D.A."/>
            <person name="Sackton T.B."/>
            <person name="Larracuente A.M."/>
            <person name="Singh N.D."/>
            <person name="Abad J.P."/>
            <person name="Abt D.N."/>
            <person name="Adryan B."/>
            <person name="Aguade M."/>
            <person name="Akashi H."/>
            <person name="Anderson W.W."/>
            <person name="Aquadro C.F."/>
            <person name="Ardell D.H."/>
            <person name="Arguello R."/>
            <person name="Artieri C.G."/>
            <person name="Barbash D.A."/>
            <person name="Barker D."/>
            <person name="Barsanti P."/>
            <person name="Batterham P."/>
            <person name="Batzoglou S."/>
            <person name="Begun D."/>
            <person name="Bhutkar A."/>
            <person name="Blanco E."/>
            <person name="Bosak S.A."/>
            <person name="Bradley R.K."/>
            <person name="Brand A.D."/>
            <person name="Brent M.R."/>
            <person name="Brooks A.N."/>
            <person name="Brown R.H."/>
            <person name="Butlin R.K."/>
            <person name="Caggese C."/>
            <person name="Calvi B.R."/>
            <person name="Bernardo de Carvalho A."/>
            <person name="Caspi A."/>
            <person name="Castrezana S."/>
            <person name="Celniker S.E."/>
            <person name="Chang J.L."/>
            <person name="Chapple C."/>
            <person name="Chatterji S."/>
            <person name="Chinwalla A."/>
            <person name="Civetta A."/>
            <person name="Clifton S.W."/>
            <person name="Comeron J.M."/>
            <person name="Costello J.C."/>
            <person name="Coyne J.A."/>
            <person name="Daub J."/>
            <person name="David R.G."/>
            <person name="Delcher A.L."/>
            <person name="Delehaunty K."/>
            <person name="Do C.B."/>
            <person name="Ebling H."/>
            <person name="Edwards K."/>
            <person name="Eickbush T."/>
            <person name="Evans J.D."/>
            <person name="Filipski A."/>
            <person name="Findeiss S."/>
            <person name="Freyhult E."/>
            <person name="Fulton L."/>
            <person name="Fulton R."/>
            <person name="Garcia A.C."/>
            <person name="Gardiner A."/>
            <person name="Garfield D.A."/>
            <person name="Garvin B.E."/>
            <person name="Gibson G."/>
            <person name="Gilbert D."/>
            <person name="Gnerre S."/>
            <person name="Godfrey J."/>
            <person name="Good R."/>
            <person name="Gotea V."/>
            <person name="Gravely B."/>
            <person name="Greenberg A.J."/>
            <person name="Griffiths-Jones S."/>
            <person name="Gross S."/>
            <person name="Guigo R."/>
            <person name="Gustafson E.A."/>
            <person name="Haerty W."/>
            <person name="Hahn M.W."/>
            <person name="Halligan D.L."/>
            <person name="Halpern A.L."/>
            <person name="Halter G.M."/>
            <person name="Han M.V."/>
            <person name="Heger A."/>
            <person name="Hillier L."/>
            <person name="Hinrichs A.S."/>
            <person name="Holmes I."/>
            <person name="Hoskins R.A."/>
            <person name="Hubisz M.J."/>
            <person name="Hultmark D."/>
            <person name="Huntley M.A."/>
            <person name="Jaffe D.B."/>
            <person name="Jagadeeshan S."/>
            <person name="Jeck W.R."/>
            <person name="Johnson J."/>
            <person name="Jones C.D."/>
            <person name="Jordan W.C."/>
            <person name="Karpen G.H."/>
            <person name="Kataoka E."/>
            <person name="Keightley P.D."/>
            <person name="Kheradpour P."/>
            <person name="Kirkness E.F."/>
            <person name="Koerich L.B."/>
            <person name="Kristiansen K."/>
            <person name="Kudrna D."/>
            <person name="Kulathinal R.J."/>
            <person name="Kumar S."/>
            <person name="Kwok R."/>
            <person name="Lander E."/>
            <person name="Langley C.H."/>
            <person name="Lapoint R."/>
            <person name="Lazzaro B.P."/>
            <person name="Lee S.J."/>
            <person name="Levesque L."/>
            <person name="Li R."/>
            <person name="Lin C.F."/>
            <person name="Lin M.F."/>
            <person name="Lindblad-Toh K."/>
            <person name="Llopart A."/>
            <person name="Long M."/>
            <person name="Low L."/>
            <person name="Lozovsky E."/>
            <person name="Lu J."/>
            <person name="Luo M."/>
            <person name="Machado C.A."/>
            <person name="Makalowski W."/>
            <person name="Marzo M."/>
            <person name="Matsuda M."/>
            <person name="Matzkin L."/>
            <person name="McAllister B."/>
            <person name="McBride C.S."/>
            <person name="McKernan B."/>
            <person name="McKernan K."/>
            <person name="Mendez-Lago M."/>
            <person name="Minx P."/>
            <person name="Mollenhauer M.U."/>
            <person name="Montooth K."/>
            <person name="Mount S.M."/>
            <person name="Mu X."/>
            <person name="Myers E."/>
            <person name="Negre B."/>
            <person name="Newfeld S."/>
            <person name="Nielsen R."/>
            <person name="Noor M.A."/>
            <person name="O'Grady P."/>
            <person name="Pachter L."/>
            <person name="Papaceit M."/>
            <person name="Parisi M.J."/>
            <person name="Parisi M."/>
            <person name="Parts L."/>
            <person name="Pedersen J.S."/>
            <person name="Pesole G."/>
            <person name="Phillippy A.M."/>
            <person name="Ponting C.P."/>
            <person name="Pop M."/>
            <person name="Porcelli D."/>
            <person name="Powell J.R."/>
            <person name="Prohaska S."/>
            <person name="Pruitt K."/>
            <person name="Puig M."/>
            <person name="Quesneville H."/>
            <person name="Ram K.R."/>
            <person name="Rand D."/>
            <person name="Rasmussen M.D."/>
            <person name="Reed L.K."/>
            <person name="Reenan R."/>
            <person name="Reily A."/>
            <person name="Remington K.A."/>
            <person name="Rieger T.T."/>
            <person name="Ritchie M.G."/>
            <person name="Robin C."/>
            <person name="Rogers Y.H."/>
            <person name="Rohde C."/>
            <person name="Rozas J."/>
            <person name="Rubenfield M.J."/>
            <person name="Ruiz A."/>
            <person name="Russo S."/>
            <person name="Salzberg S.L."/>
            <person name="Sanchez-Gracia A."/>
            <person name="Saranga D.J."/>
            <person name="Sato H."/>
            <person name="Schaeffer S.W."/>
            <person name="Schatz M.C."/>
            <person name="Schlenke T."/>
            <person name="Schwartz R."/>
            <person name="Segarra C."/>
            <person name="Singh R.S."/>
            <person name="Sirot L."/>
            <person name="Sirota M."/>
            <person name="Sisneros N.B."/>
            <person name="Smith C.D."/>
            <person name="Smith T.F."/>
            <person name="Spieth J."/>
            <person name="Stage D.E."/>
            <person name="Stark A."/>
            <person name="Stephan W."/>
            <person name="Strausberg R.L."/>
            <person name="Strempel S."/>
            <person name="Sturgill D."/>
            <person name="Sutton G."/>
            <person name="Sutton G.G."/>
            <person name="Tao W."/>
            <person name="Teichmann S."/>
            <person name="Tobari Y.N."/>
            <person name="Tomimura Y."/>
            <person name="Tsolas J.M."/>
            <person name="Valente V.L."/>
            <person name="Venter E."/>
            <person name="Venter J.C."/>
            <person name="Vicario S."/>
            <person name="Vieira F.G."/>
            <person name="Vilella A.J."/>
            <person name="Villasante A."/>
            <person name="Walenz B."/>
            <person name="Wang J."/>
            <person name="Wasserman M."/>
            <person name="Watts T."/>
            <person name="Wilson D."/>
            <person name="Wilson R.K."/>
            <person name="Wing R.A."/>
            <person name="Wolfner M.F."/>
            <person name="Wong A."/>
            <person name="Wong G.K."/>
            <person name="Wu C.I."/>
            <person name="Wu G."/>
            <person name="Yamamoto D."/>
            <person name="Yang H.P."/>
            <person name="Yang S.P."/>
            <person name="Yorke J.A."/>
            <person name="Yoshida K."/>
            <person name="Zdobnov E."/>
            <person name="Zhang P."/>
            <person name="Zhang Y."/>
            <person name="Zimin A.V."/>
            <person name="Baldwin J."/>
            <person name="Abdouelleil A."/>
            <person name="Abdulkadir J."/>
            <person name="Abebe A."/>
            <person name="Abera B."/>
            <person name="Abreu J."/>
            <person name="Acer S.C."/>
            <person name="Aftuck L."/>
            <person name="Alexander A."/>
            <person name="An P."/>
            <person name="Anderson E."/>
            <person name="Anderson S."/>
            <person name="Arachi H."/>
            <person name="Azer M."/>
            <person name="Bachantsang P."/>
            <person name="Barry A."/>
            <person name="Bayul T."/>
            <person name="Berlin A."/>
            <person name="Bessette D."/>
            <person name="Bloom T."/>
            <person name="Blye J."/>
            <person name="Boguslavskiy L."/>
            <person name="Bonnet C."/>
            <person name="Boukhgalter B."/>
            <person name="Bourzgui I."/>
            <person name="Brown A."/>
            <person name="Cahill P."/>
            <person name="Channer S."/>
            <person name="Cheshatsang Y."/>
            <person name="Chuda L."/>
            <person name="Citroen M."/>
            <person name="Collymore A."/>
            <person name="Cooke P."/>
            <person name="Costello M."/>
            <person name="D'Aco K."/>
            <person name="Daza R."/>
            <person name="De Haan G."/>
            <person name="DeGray S."/>
            <person name="DeMaso C."/>
            <person name="Dhargay N."/>
            <person name="Dooley K."/>
            <person name="Dooley E."/>
            <person name="Doricent M."/>
            <person name="Dorje P."/>
            <person name="Dorjee K."/>
            <person name="Dupes A."/>
            <person name="Elong R."/>
            <person name="Falk J."/>
            <person name="Farina A."/>
            <person name="Faro S."/>
            <person name="Ferguson D."/>
            <person name="Fisher S."/>
            <person name="Foley C.D."/>
            <person name="Franke A."/>
            <person name="Friedrich D."/>
            <person name="Gadbois L."/>
            <person name="Gearin G."/>
            <person name="Gearin C.R."/>
            <person name="Giannoukos G."/>
            <person name="Goode T."/>
            <person name="Graham J."/>
            <person name="Grandbois E."/>
            <person name="Grewal S."/>
            <person name="Gyaltsen K."/>
            <person name="Hafez N."/>
            <person name="Hagos B."/>
            <person name="Hall J."/>
            <person name="Henson C."/>
            <person name="Hollinger A."/>
            <person name="Honan T."/>
            <person name="Huard M.D."/>
            <person name="Hughes L."/>
            <person name="Hurhula B."/>
            <person name="Husby M.E."/>
            <person name="Kamat A."/>
            <person name="Kanga B."/>
            <person name="Kashin S."/>
            <person name="Khazanovich D."/>
            <person name="Kisner P."/>
            <person name="Lance K."/>
            <person name="Lara M."/>
            <person name="Lee W."/>
            <person name="Lennon N."/>
            <person name="Letendre F."/>
            <person name="LeVine R."/>
            <person name="Lipovsky A."/>
            <person name="Liu X."/>
            <person name="Liu J."/>
            <person name="Liu S."/>
            <person name="Lokyitsang T."/>
            <person name="Lokyitsang Y."/>
            <person name="Lubonja R."/>
            <person name="Lui A."/>
            <person name="MacDonald P."/>
            <person name="Magnisalis V."/>
            <person name="Maru K."/>
            <person name="Matthews C."/>
            <person name="McCusker W."/>
            <person name="McDonough S."/>
            <person name="Mehta T."/>
            <person name="Meldrim J."/>
            <person name="Meneus L."/>
            <person name="Mihai O."/>
            <person name="Mihalev A."/>
            <person name="Mihova T."/>
            <person name="Mittelman R."/>
            <person name="Mlenga V."/>
            <person name="Montmayeur A."/>
            <person name="Mulrain L."/>
            <person name="Navidi A."/>
            <person name="Naylor J."/>
            <person name="Negash T."/>
            <person name="Nguyen T."/>
            <person name="Nguyen N."/>
            <person name="Nicol R."/>
            <person name="Norbu C."/>
            <person name="Norbu N."/>
            <person name="Novod N."/>
            <person name="O'Neill B."/>
            <person name="Osman S."/>
            <person name="Markiewicz E."/>
            <person name="Oyono O.L."/>
            <person name="Patti C."/>
            <person name="Phunkhang P."/>
            <person name="Pierre F."/>
            <person name="Priest M."/>
            <person name="Raghuraman S."/>
            <person name="Rege F."/>
            <person name="Reyes R."/>
            <person name="Rise C."/>
            <person name="Rogov P."/>
            <person name="Ross K."/>
            <person name="Ryan E."/>
            <person name="Settipalli S."/>
            <person name="Shea T."/>
            <person name="Sherpa N."/>
            <person name="Shi L."/>
            <person name="Shih D."/>
            <person name="Sparrow T."/>
            <person name="Spaulding J."/>
            <person name="Stalker J."/>
            <person name="Stange-Thomann N."/>
            <person name="Stavropoulos S."/>
            <person name="Stone C."/>
            <person name="Strader C."/>
            <person name="Tesfaye S."/>
            <person name="Thomson T."/>
            <person name="Thoulutsang Y."/>
            <person name="Thoulutsang D."/>
            <person name="Topham K."/>
            <person name="Topping I."/>
            <person name="Tsamla T."/>
            <person name="Vassiliev H."/>
            <person name="Vo A."/>
            <person name="Wangchuk T."/>
            <person name="Wangdi T."/>
            <person name="Weiand M."/>
            <person name="Wilkinson J."/>
            <person name="Wilson A."/>
            <person name="Yadav S."/>
            <person name="Young G."/>
            <person name="Yu Q."/>
            <person name="Zembek L."/>
            <person name="Zhong D."/>
            <person name="Zimmer A."/>
            <person name="Zwirko Z."/>
            <person name="Jaffe D.B."/>
            <person name="Alvarez P."/>
            <person name="Brockman W."/>
            <person name="Butler J."/>
            <person name="Chin C."/>
            <person name="Gnerre S."/>
            <person name="Grabherr M."/>
            <person name="Kleber M."/>
            <person name="Mauceli E."/>
            <person name="MacCallum I."/>
        </authorList>
    </citation>
    <scope>NUCLEOTIDE SEQUENCE [LARGE SCALE GENOMIC DNA]</scope>
    <source>
        <strain evidence="3">Tucson 14030-0811.24</strain>
    </source>
</reference>
<sequence>MSRWSTVLIMSAFLLVTVFHSLSPLRYVYPYNYILMLIITELMILGTGAMCSIQSLELMVAVIAIIFFIWICLVAFGAVVHQYVQLNPLCFLTIIFLSFMATVMLIYMQLVLDTQTVLHLCRILVCYSIVAVIIYHSAILHSSEASLFQEDYILSGLLLFVDYICLFILGIMYVQYKNDTNIKPGQVT</sequence>
<name>A0A0Q9X616_DROWI</name>
<gene>
    <name evidence="2" type="primary">Dwil\GK26966</name>
    <name evidence="2" type="ORF">Dwil_GK26966</name>
</gene>
<dbReference type="InParanoid" id="A0A0Q9X616"/>
<keyword evidence="3" id="KW-1185">Reference proteome</keyword>
<dbReference type="EMBL" id="CH964274">
    <property type="protein sequence ID" value="KRG00209.1"/>
    <property type="molecule type" value="Genomic_DNA"/>
</dbReference>
<feature type="transmembrane region" description="Helical" evidence="1">
    <location>
        <begin position="58"/>
        <end position="80"/>
    </location>
</feature>
<accession>A0A0Q9X616</accession>
<keyword evidence="1" id="KW-1133">Transmembrane helix</keyword>
<organism evidence="2 3">
    <name type="scientific">Drosophila willistoni</name>
    <name type="common">Fruit fly</name>
    <dbReference type="NCBI Taxonomy" id="7260"/>
    <lineage>
        <taxon>Eukaryota</taxon>
        <taxon>Metazoa</taxon>
        <taxon>Ecdysozoa</taxon>
        <taxon>Arthropoda</taxon>
        <taxon>Hexapoda</taxon>
        <taxon>Insecta</taxon>
        <taxon>Pterygota</taxon>
        <taxon>Neoptera</taxon>
        <taxon>Endopterygota</taxon>
        <taxon>Diptera</taxon>
        <taxon>Brachycera</taxon>
        <taxon>Muscomorpha</taxon>
        <taxon>Ephydroidea</taxon>
        <taxon>Drosophilidae</taxon>
        <taxon>Drosophila</taxon>
        <taxon>Sophophora</taxon>
    </lineage>
</organism>
<feature type="transmembrane region" description="Helical" evidence="1">
    <location>
        <begin position="31"/>
        <end position="51"/>
    </location>
</feature>